<gene>
    <name evidence="8" type="primary">LOC136072034</name>
</gene>
<dbReference type="PROSITE" id="PS51203">
    <property type="entry name" value="CS"/>
    <property type="match status" value="1"/>
</dbReference>
<dbReference type="CDD" id="cd06467">
    <property type="entry name" value="p23_NUDC_like"/>
    <property type="match status" value="1"/>
</dbReference>
<keyword evidence="4" id="KW-0963">Cytoplasm</keyword>
<accession>A0ABM4DND6</accession>
<dbReference type="PANTHER" id="PTHR21664">
    <property type="entry name" value="CHRONIC MYELOGENOUS LEUKEMIA TUMOR ANTIGEN 66"/>
    <property type="match status" value="1"/>
</dbReference>
<keyword evidence="7" id="KW-1185">Reference proteome</keyword>
<dbReference type="InterPro" id="IPR037895">
    <property type="entry name" value="NUDCD1"/>
</dbReference>
<protein>
    <recommendedName>
        <fullName evidence="3">NudC domain-containing protein 1</fullName>
    </recommendedName>
</protein>
<organism evidence="7 8">
    <name type="scientific">Hydra vulgaris</name>
    <name type="common">Hydra</name>
    <name type="synonym">Hydra attenuata</name>
    <dbReference type="NCBI Taxonomy" id="6087"/>
    <lineage>
        <taxon>Eukaryota</taxon>
        <taxon>Metazoa</taxon>
        <taxon>Cnidaria</taxon>
        <taxon>Hydrozoa</taxon>
        <taxon>Hydroidolina</taxon>
        <taxon>Anthoathecata</taxon>
        <taxon>Aplanulata</taxon>
        <taxon>Hydridae</taxon>
        <taxon>Hydra</taxon>
    </lineage>
</organism>
<dbReference type="Gene3D" id="2.60.40.790">
    <property type="match status" value="1"/>
</dbReference>
<evidence type="ECO:0000256" key="5">
    <source>
        <dbReference type="ARBA" id="ARBA00023242"/>
    </source>
</evidence>
<name>A0ABM4DND6_HYDVU</name>
<evidence type="ECO:0000256" key="3">
    <source>
        <dbReference type="ARBA" id="ARBA00018915"/>
    </source>
</evidence>
<keyword evidence="5" id="KW-0539">Nucleus</keyword>
<feature type="domain" description="CS" evidence="6">
    <location>
        <begin position="260"/>
        <end position="346"/>
    </location>
</feature>
<evidence type="ECO:0000256" key="1">
    <source>
        <dbReference type="ARBA" id="ARBA00004123"/>
    </source>
</evidence>
<dbReference type="Proteomes" id="UP001652625">
    <property type="component" value="Chromosome 15"/>
</dbReference>
<dbReference type="Pfam" id="PF04969">
    <property type="entry name" value="CS"/>
    <property type="match status" value="1"/>
</dbReference>
<dbReference type="GeneID" id="136072034"/>
<evidence type="ECO:0000259" key="6">
    <source>
        <dbReference type="PROSITE" id="PS51203"/>
    </source>
</evidence>
<dbReference type="PANTHER" id="PTHR21664:SF1">
    <property type="entry name" value="NUDC DOMAIN-CONTAINING PROTEIN 1"/>
    <property type="match status" value="1"/>
</dbReference>
<sequence length="562" mass="64823">MSELHPNKALLNNKFNGYKLASESLAYFSYPHVSPVPTKDYFESDSFSYIFLRSYGFQNRLFIDSFNDEFVYFTDNSYNIYVYSPNEVVPRKVFQIASSSEINLKLECSIVFATEHVTLINNGSGAIYLVYTKNLRNVVCQWDSEASILIHDFKLPSVINKAYFDKEKNIFHAFVSTLKEIKHNEVKKTYVVLQWLQFTYDFNSCSEVINIKMFISKSLPYAFWTNADSSKLYVASDRKFHMVENNTLEFKEPTELSMDVSEEQYVWSQSKECLTITFKKSVEKTNVSCLIKKSYLSVELLDGSVLLQGDLERDIDIESSSWSIVDKQLEVVLWKSTPGVFWHCPVPSDNNGVHQVTGDEEDNINDFSQKLDYLTTSTLTDDIENSNFNMQQLEDCDSNIDDEIAVYSINVATGQVDTEINLVGHQWLFQYQDNPLSVPLLCLRHDVDGILWRPNGLSPDSTWQHVATFDALGYVQASKREHKFTLCTPLYQYAIITDCTSNIYIYEQDLDNKVTHKQFIVSLGNCSRIFGCQASKTRIFVLTDEHLNVIQLPQYFEDMQIE</sequence>
<evidence type="ECO:0000313" key="8">
    <source>
        <dbReference type="RefSeq" id="XP_065676063.1"/>
    </source>
</evidence>
<reference evidence="8" key="1">
    <citation type="submission" date="2025-08" db="UniProtKB">
        <authorList>
            <consortium name="RefSeq"/>
        </authorList>
    </citation>
    <scope>IDENTIFICATION</scope>
</reference>
<evidence type="ECO:0000256" key="2">
    <source>
        <dbReference type="ARBA" id="ARBA00004496"/>
    </source>
</evidence>
<comment type="subcellular location">
    <subcellularLocation>
        <location evidence="2">Cytoplasm</location>
    </subcellularLocation>
    <subcellularLocation>
        <location evidence="1">Nucleus</location>
    </subcellularLocation>
</comment>
<dbReference type="SUPFAM" id="SSF49764">
    <property type="entry name" value="HSP20-like chaperones"/>
    <property type="match status" value="1"/>
</dbReference>
<proteinExistence type="predicted"/>
<evidence type="ECO:0000313" key="7">
    <source>
        <dbReference type="Proteomes" id="UP001652625"/>
    </source>
</evidence>
<dbReference type="InterPro" id="IPR008978">
    <property type="entry name" value="HSP20-like_chaperone"/>
</dbReference>
<dbReference type="RefSeq" id="XP_065676063.1">
    <property type="nucleotide sequence ID" value="XM_065819991.1"/>
</dbReference>
<evidence type="ECO:0000256" key="4">
    <source>
        <dbReference type="ARBA" id="ARBA00022490"/>
    </source>
</evidence>
<dbReference type="InterPro" id="IPR007052">
    <property type="entry name" value="CS_dom"/>
</dbReference>